<dbReference type="GO" id="GO:0005634">
    <property type="term" value="C:nucleus"/>
    <property type="evidence" value="ECO:0007669"/>
    <property type="project" value="UniProtKB-SubCell"/>
</dbReference>
<keyword evidence="6" id="KW-0862">Zinc</keyword>
<keyword evidence="4" id="KW-0677">Repeat</keyword>
<feature type="region of interest" description="Disordered" evidence="11">
    <location>
        <begin position="254"/>
        <end position="289"/>
    </location>
</feature>
<comment type="subcellular location">
    <subcellularLocation>
        <location evidence="1">Nucleus</location>
    </subcellularLocation>
</comment>
<comment type="caution">
    <text evidence="13">The sequence shown here is derived from an EMBL/GenBank/DDBJ whole genome shotgun (WGS) entry which is preliminary data.</text>
</comment>
<gene>
    <name evidence="13" type="ORF">fugu_015172</name>
</gene>
<keyword evidence="8" id="KW-0804">Transcription</keyword>
<evidence type="ECO:0000256" key="3">
    <source>
        <dbReference type="ARBA" id="ARBA00022723"/>
    </source>
</evidence>
<evidence type="ECO:0000256" key="10">
    <source>
        <dbReference type="PROSITE-ProRule" id="PRU00042"/>
    </source>
</evidence>
<comment type="similarity">
    <text evidence="2">Belongs to the krueppel C2H2-type zinc-finger protein family.</text>
</comment>
<dbReference type="InterPro" id="IPR036236">
    <property type="entry name" value="Znf_C2H2_sf"/>
</dbReference>
<dbReference type="GO" id="GO:0000978">
    <property type="term" value="F:RNA polymerase II cis-regulatory region sequence-specific DNA binding"/>
    <property type="evidence" value="ECO:0007669"/>
    <property type="project" value="TreeGrafter"/>
</dbReference>
<keyword evidence="3" id="KW-0479">Metal-binding</keyword>
<dbReference type="EMBL" id="SWLE01000008">
    <property type="protein sequence ID" value="TNM97016.1"/>
    <property type="molecule type" value="Genomic_DNA"/>
</dbReference>
<evidence type="ECO:0000256" key="7">
    <source>
        <dbReference type="ARBA" id="ARBA00023015"/>
    </source>
</evidence>
<evidence type="ECO:0000256" key="1">
    <source>
        <dbReference type="ARBA" id="ARBA00004123"/>
    </source>
</evidence>
<feature type="region of interest" description="Disordered" evidence="11">
    <location>
        <begin position="212"/>
        <end position="236"/>
    </location>
</feature>
<protein>
    <recommendedName>
        <fullName evidence="12">C2H2-type domain-containing protein</fullName>
    </recommendedName>
</protein>
<reference evidence="13 14" key="1">
    <citation type="submission" date="2019-04" db="EMBL/GenBank/DDBJ databases">
        <title>The sequence and de novo assembly of Takifugu bimaculatus genome using PacBio and Hi-C technologies.</title>
        <authorList>
            <person name="Xu P."/>
            <person name="Liu B."/>
            <person name="Zhou Z."/>
        </authorList>
    </citation>
    <scope>NUCLEOTIDE SEQUENCE [LARGE SCALE GENOMIC DNA]</scope>
    <source>
        <strain evidence="13">TB-2018</strain>
        <tissue evidence="13">Muscle</tissue>
    </source>
</reference>
<dbReference type="PROSITE" id="PS00028">
    <property type="entry name" value="ZINC_FINGER_C2H2_1"/>
    <property type="match status" value="1"/>
</dbReference>
<dbReference type="InterPro" id="IPR013087">
    <property type="entry name" value="Znf_C2H2_type"/>
</dbReference>
<keyword evidence="9" id="KW-0539">Nucleus</keyword>
<evidence type="ECO:0000313" key="13">
    <source>
        <dbReference type="EMBL" id="TNM97016.1"/>
    </source>
</evidence>
<dbReference type="SUPFAM" id="SSF57667">
    <property type="entry name" value="beta-beta-alpha zinc fingers"/>
    <property type="match status" value="1"/>
</dbReference>
<organism evidence="13 14">
    <name type="scientific">Takifugu bimaculatus</name>
    <dbReference type="NCBI Taxonomy" id="433685"/>
    <lineage>
        <taxon>Eukaryota</taxon>
        <taxon>Metazoa</taxon>
        <taxon>Chordata</taxon>
        <taxon>Craniata</taxon>
        <taxon>Vertebrata</taxon>
        <taxon>Euteleostomi</taxon>
        <taxon>Actinopterygii</taxon>
        <taxon>Neopterygii</taxon>
        <taxon>Teleostei</taxon>
        <taxon>Neoteleostei</taxon>
        <taxon>Acanthomorphata</taxon>
        <taxon>Eupercaria</taxon>
        <taxon>Tetraodontiformes</taxon>
        <taxon>Tetradontoidea</taxon>
        <taxon>Tetraodontidae</taxon>
        <taxon>Takifugu</taxon>
    </lineage>
</organism>
<evidence type="ECO:0000256" key="2">
    <source>
        <dbReference type="ARBA" id="ARBA00006991"/>
    </source>
</evidence>
<evidence type="ECO:0000256" key="4">
    <source>
        <dbReference type="ARBA" id="ARBA00022737"/>
    </source>
</evidence>
<evidence type="ECO:0000259" key="12">
    <source>
        <dbReference type="PROSITE" id="PS50157"/>
    </source>
</evidence>
<evidence type="ECO:0000256" key="9">
    <source>
        <dbReference type="ARBA" id="ARBA00023242"/>
    </source>
</evidence>
<keyword evidence="7" id="KW-0805">Transcription regulation</keyword>
<dbReference type="GO" id="GO:0008270">
    <property type="term" value="F:zinc ion binding"/>
    <property type="evidence" value="ECO:0007669"/>
    <property type="project" value="UniProtKB-KW"/>
</dbReference>
<dbReference type="PANTHER" id="PTHR23235">
    <property type="entry name" value="KRUEPPEL-LIKE TRANSCRIPTION FACTOR"/>
    <property type="match status" value="1"/>
</dbReference>
<accession>A0A4Z2BZN9</accession>
<dbReference type="AlphaFoldDB" id="A0A4Z2BZN9"/>
<keyword evidence="5 10" id="KW-0863">Zinc-finger</keyword>
<evidence type="ECO:0000256" key="11">
    <source>
        <dbReference type="SAM" id="MobiDB-lite"/>
    </source>
</evidence>
<dbReference type="PROSITE" id="PS50157">
    <property type="entry name" value="ZINC_FINGER_C2H2_2"/>
    <property type="match status" value="1"/>
</dbReference>
<proteinExistence type="inferred from homology"/>
<evidence type="ECO:0000256" key="5">
    <source>
        <dbReference type="ARBA" id="ARBA00022771"/>
    </source>
</evidence>
<dbReference type="Proteomes" id="UP000516260">
    <property type="component" value="Chromosome 16"/>
</dbReference>
<evidence type="ECO:0000256" key="6">
    <source>
        <dbReference type="ARBA" id="ARBA00022833"/>
    </source>
</evidence>
<keyword evidence="14" id="KW-1185">Reference proteome</keyword>
<feature type="domain" description="C2H2-type" evidence="12">
    <location>
        <begin position="308"/>
        <end position="335"/>
    </location>
</feature>
<dbReference type="Gene3D" id="3.30.160.60">
    <property type="entry name" value="Classic Zinc Finger"/>
    <property type="match status" value="2"/>
</dbReference>
<dbReference type="GO" id="GO:0000981">
    <property type="term" value="F:DNA-binding transcription factor activity, RNA polymerase II-specific"/>
    <property type="evidence" value="ECO:0007669"/>
    <property type="project" value="TreeGrafter"/>
</dbReference>
<name>A0A4Z2BZN9_9TELE</name>
<evidence type="ECO:0000313" key="14">
    <source>
        <dbReference type="Proteomes" id="UP000516260"/>
    </source>
</evidence>
<dbReference type="PANTHER" id="PTHR23235:SF155">
    <property type="entry name" value="EARLY GROWTH RESPONSE 4-RELATED"/>
    <property type="match status" value="1"/>
</dbReference>
<sequence>MGALAGQQLTGMKALGIAARFNFCKSWSCAQFSVVICVGITSDSRVSLFSLCGWFRELPCSDLPGRWIKLSVPRTLDVYVCFCPDVIYLHPVVVPSAGTTMSIIQDKLGNEFLRSNGSMDSGFGPGMIMFSHLPPVTSFTRLAAHSVVQDLPPADVILKKERDSPDCSMDAQGGRMGCASMGNYVHTMGIKQENLSEQDSCLLVYPGVTGKTSRAAGGASEQQPEPADARPQPGPTALNCRSCSSRLLLLPLSSSQLPSQFGKEPAGSKGRRSNGDGQEGKPRKRRSEAKQSLMLDADGGLSPGSKPHICEHCAASFRSSYHLRRHVLIHTGERPFRCSQCNMSFHSEIPPSATREDPQW</sequence>
<dbReference type="FunFam" id="3.30.160.60:FF:000067">
    <property type="entry name" value="Vascular endothelial zinc finger 1"/>
    <property type="match status" value="1"/>
</dbReference>
<evidence type="ECO:0000256" key="8">
    <source>
        <dbReference type="ARBA" id="ARBA00023163"/>
    </source>
</evidence>